<dbReference type="Gene3D" id="3.40.50.150">
    <property type="entry name" value="Vaccinia Virus protein VP39"/>
    <property type="match status" value="1"/>
</dbReference>
<feature type="domain" description="RlmI-like PUA" evidence="5">
    <location>
        <begin position="5"/>
        <end position="65"/>
    </location>
</feature>
<evidence type="ECO:0000256" key="2">
    <source>
        <dbReference type="ARBA" id="ARBA00022679"/>
    </source>
</evidence>
<dbReference type="Gene3D" id="2.30.130.10">
    <property type="entry name" value="PUA domain"/>
    <property type="match status" value="1"/>
</dbReference>
<dbReference type="InterPro" id="IPR019614">
    <property type="entry name" value="SAM-dep_methyl-trfase"/>
</dbReference>
<evidence type="ECO:0000256" key="1">
    <source>
        <dbReference type="ARBA" id="ARBA00022603"/>
    </source>
</evidence>
<evidence type="ECO:0000313" key="7">
    <source>
        <dbReference type="Proteomes" id="UP000044616"/>
    </source>
</evidence>
<gene>
    <name evidence="6" type="primary">rlmI</name>
    <name evidence="6" type="ORF">ERS140147_01300</name>
</gene>
<dbReference type="CDD" id="cd11572">
    <property type="entry name" value="RlmI_M_like"/>
    <property type="match status" value="1"/>
</dbReference>
<dbReference type="Pfam" id="PF10672">
    <property type="entry name" value="Methyltrans_SAM"/>
    <property type="match status" value="1"/>
</dbReference>
<dbReference type="InterPro" id="IPR036974">
    <property type="entry name" value="PUA_sf"/>
</dbReference>
<dbReference type="EMBL" id="CCEH01000009">
    <property type="protein sequence ID" value="CDR28174.1"/>
    <property type="molecule type" value="Genomic_DNA"/>
</dbReference>
<keyword evidence="2 6" id="KW-0808">Transferase</keyword>
<dbReference type="InterPro" id="IPR015947">
    <property type="entry name" value="PUA-like_sf"/>
</dbReference>
<accession>A0A077UI85</accession>
<feature type="domain" description="S-adenosylmethionine-dependent methyltransferase" evidence="4">
    <location>
        <begin position="177"/>
        <end position="336"/>
    </location>
</feature>
<organism evidence="6 7">
    <name type="scientific">Staphylococcus schweitzeri</name>
    <dbReference type="NCBI Taxonomy" id="1654388"/>
    <lineage>
        <taxon>Bacteria</taxon>
        <taxon>Bacillati</taxon>
        <taxon>Bacillota</taxon>
        <taxon>Bacilli</taxon>
        <taxon>Bacillales</taxon>
        <taxon>Staphylococcaceae</taxon>
        <taxon>Staphylococcus</taxon>
    </lineage>
</organism>
<dbReference type="GO" id="GO:0032259">
    <property type="term" value="P:methylation"/>
    <property type="evidence" value="ECO:0007669"/>
    <property type="project" value="UniProtKB-KW"/>
</dbReference>
<dbReference type="CDD" id="cd21153">
    <property type="entry name" value="PUA_RlmI"/>
    <property type="match status" value="1"/>
</dbReference>
<dbReference type="EC" id="2.1.1.191" evidence="6"/>
<proteinExistence type="predicted"/>
<dbReference type="AlphaFoldDB" id="A0A077UI85"/>
<keyword evidence="3" id="KW-0949">S-adenosyl-L-methionine</keyword>
<sequence>MKLATLNKGKETKYFNGYPLVDEEDIYSHDHLKEGDIFQIVTDKSQYVATAYVGRQHKGLGWVLSHDKSQEINIAFFTKLFNDAIVERQYYFNIDGTNAFRLFNAEGDGVGGLTIDNYDGHLLIQWYSKGIYKFKYVILEAIRKVFDYKSIYEKVRFKDSEYSGGFVEGDAPDFPIIIEENFTFYNVDLEDGLMTGIFLDQKEVRKKLRDQYASERHVLNLFSYTGAFSVIAASEATSTTSVDLANRSRSLTEENFGLNAIDPKSQYIYVMDTFDFFKYAARHGHSYDTIVIDPPSFARSKKRTFSVQKDYDQLIKGALNILSSEGTLLLCTNASVYPLKQFKNTIKKTLEESGVEFELAEVMGLPKDFKTHPHYKPSKYLKAVFVNIRH</sequence>
<evidence type="ECO:0000259" key="4">
    <source>
        <dbReference type="Pfam" id="PF10672"/>
    </source>
</evidence>
<dbReference type="SUPFAM" id="SSF53335">
    <property type="entry name" value="S-adenosyl-L-methionine-dependent methyltransferases"/>
    <property type="match status" value="1"/>
</dbReference>
<name>A0A077UI85_9STAP</name>
<dbReference type="Gene3D" id="3.30.750.80">
    <property type="entry name" value="RNA methyltransferase domain (HRMD) like"/>
    <property type="match status" value="1"/>
</dbReference>
<dbReference type="Pfam" id="PF17785">
    <property type="entry name" value="PUA_3"/>
    <property type="match status" value="1"/>
</dbReference>
<evidence type="ECO:0000313" key="6">
    <source>
        <dbReference type="EMBL" id="CDR28174.1"/>
    </source>
</evidence>
<evidence type="ECO:0000256" key="3">
    <source>
        <dbReference type="ARBA" id="ARBA00022691"/>
    </source>
</evidence>
<reference evidence="6 7" key="1">
    <citation type="submission" date="2014-05" db="EMBL/GenBank/DDBJ databases">
        <authorList>
            <person name="Aslett A.Martin."/>
            <person name="De Silva Nishadi"/>
        </authorList>
    </citation>
    <scope>NUCLEOTIDE SEQUENCE [LARGE SCALE GENOMIC DNA]</scope>
</reference>
<protein>
    <submittedName>
        <fullName evidence="6">LSU m5C1962 methyltransferase RlmI</fullName>
        <ecNumber evidence="6">2.1.1.191</ecNumber>
    </submittedName>
</protein>
<dbReference type="PANTHER" id="PTHR43042">
    <property type="entry name" value="SAM-DEPENDENT METHYLTRANSFERASE"/>
    <property type="match status" value="1"/>
</dbReference>
<dbReference type="Proteomes" id="UP000044616">
    <property type="component" value="Unassembled WGS sequence"/>
</dbReference>
<dbReference type="GO" id="GO:0003723">
    <property type="term" value="F:RNA binding"/>
    <property type="evidence" value="ECO:0007669"/>
    <property type="project" value="InterPro"/>
</dbReference>
<dbReference type="InterPro" id="IPR041532">
    <property type="entry name" value="RlmI-like_PUA"/>
</dbReference>
<dbReference type="RefSeq" id="WP_047530554.1">
    <property type="nucleotide sequence ID" value="NZ_CCEH01000009.1"/>
</dbReference>
<dbReference type="SUPFAM" id="SSF88697">
    <property type="entry name" value="PUA domain-like"/>
    <property type="match status" value="1"/>
</dbReference>
<evidence type="ECO:0000259" key="5">
    <source>
        <dbReference type="Pfam" id="PF17785"/>
    </source>
</evidence>
<dbReference type="PROSITE" id="PS50890">
    <property type="entry name" value="PUA"/>
    <property type="match status" value="1"/>
</dbReference>
<dbReference type="InterPro" id="IPR029063">
    <property type="entry name" value="SAM-dependent_MTases_sf"/>
</dbReference>
<dbReference type="PANTHER" id="PTHR43042:SF3">
    <property type="entry name" value="RIBOSOMAL RNA LARGE SUBUNIT METHYLTRANSFERASE YWBD-RELATED"/>
    <property type="match status" value="1"/>
</dbReference>
<keyword evidence="1 6" id="KW-0489">Methyltransferase</keyword>
<dbReference type="GO" id="GO:0008168">
    <property type="term" value="F:methyltransferase activity"/>
    <property type="evidence" value="ECO:0007669"/>
    <property type="project" value="UniProtKB-KW"/>
</dbReference>